<evidence type="ECO:0008006" key="3">
    <source>
        <dbReference type="Google" id="ProtNLM"/>
    </source>
</evidence>
<dbReference type="Gene3D" id="3.30.460.10">
    <property type="entry name" value="Beta Polymerase, domain 2"/>
    <property type="match status" value="1"/>
</dbReference>
<accession>A0A078MGP8</accession>
<organism evidence="1 2">
    <name type="scientific">Jeotgalicoccus saudimassiliensis</name>
    <dbReference type="NCBI Taxonomy" id="1461582"/>
    <lineage>
        <taxon>Bacteria</taxon>
        <taxon>Bacillati</taxon>
        <taxon>Bacillota</taxon>
        <taxon>Bacilli</taxon>
        <taxon>Bacillales</taxon>
        <taxon>Staphylococcaceae</taxon>
        <taxon>Jeotgalicoccus</taxon>
    </lineage>
</organism>
<keyword evidence="2" id="KW-1185">Reference proteome</keyword>
<dbReference type="InterPro" id="IPR043519">
    <property type="entry name" value="NT_sf"/>
</dbReference>
<name>A0A078MGP8_9STAP</name>
<dbReference type="RefSeq" id="WP_035811253.1">
    <property type="nucleotide sequence ID" value="NZ_CCSE01000001.1"/>
</dbReference>
<dbReference type="eggNOG" id="ENOG502ZQTR">
    <property type="taxonomic scope" value="Bacteria"/>
</dbReference>
<dbReference type="InterPro" id="IPR007344">
    <property type="entry name" value="GrpB/CoaE"/>
</dbReference>
<evidence type="ECO:0000313" key="2">
    <source>
        <dbReference type="Proteomes" id="UP000044136"/>
    </source>
</evidence>
<reference evidence="1 2" key="1">
    <citation type="submission" date="2014-07" db="EMBL/GenBank/DDBJ databases">
        <authorList>
            <person name="Urmite Genomes Urmite Genomes"/>
        </authorList>
    </citation>
    <scope>NUCLEOTIDE SEQUENCE [LARGE SCALE GENOMIC DNA]</scope>
    <source>
        <strain evidence="1 2">13MG44_air</strain>
    </source>
</reference>
<evidence type="ECO:0000313" key="1">
    <source>
        <dbReference type="EMBL" id="CEA03841.1"/>
    </source>
</evidence>
<dbReference type="STRING" id="1461582.BN1048_02228"/>
<dbReference type="HOGENOM" id="CLU_1584277_0_0_9"/>
<dbReference type="EMBL" id="CCSE01000001">
    <property type="protein sequence ID" value="CEA03841.1"/>
    <property type="molecule type" value="Genomic_DNA"/>
</dbReference>
<dbReference type="Proteomes" id="UP000044136">
    <property type="component" value="Unassembled WGS sequence"/>
</dbReference>
<protein>
    <recommendedName>
        <fullName evidence="3">Dephospho-CoA kinase/protein folding accessory domain-containing protein</fullName>
    </recommendedName>
</protein>
<dbReference type="SUPFAM" id="SSF81301">
    <property type="entry name" value="Nucleotidyltransferase"/>
    <property type="match status" value="1"/>
</dbReference>
<dbReference type="OrthoDB" id="2417791at2"/>
<dbReference type="PANTHER" id="PTHR34822">
    <property type="entry name" value="GRPB DOMAIN PROTEIN (AFU_ORTHOLOGUE AFUA_1G01530)"/>
    <property type="match status" value="1"/>
</dbReference>
<dbReference type="AlphaFoldDB" id="A0A078MGP8"/>
<dbReference type="Pfam" id="PF04229">
    <property type="entry name" value="GrpB"/>
    <property type="match status" value="1"/>
</dbReference>
<proteinExistence type="predicted"/>
<sequence length="168" mass="19786">MSINQFNINIKDKYIAQAFEILNFFKSIIIEVHHIGSSKLAKIPYSCDMDILFIVKSYDDVRNLADILIAEGYVQINHFTDYFRDDMVMRKVVDGQVINMIFMSSASYKKEDILACTEHLVENEEYFRDFKNLKRSFLKDEVTEAEYDERKYQLFQMMKGEGDHSTSV</sequence>
<gene>
    <name evidence="1" type="ORF">BN1048_02228</name>
</gene>
<dbReference type="PANTHER" id="PTHR34822:SF1">
    <property type="entry name" value="GRPB FAMILY PROTEIN"/>
    <property type="match status" value="1"/>
</dbReference>